<evidence type="ECO:0000256" key="1">
    <source>
        <dbReference type="ARBA" id="ARBA00010231"/>
    </source>
</evidence>
<evidence type="ECO:0000313" key="9">
    <source>
        <dbReference type="EMBL" id="SMX55265.1"/>
    </source>
</evidence>
<evidence type="ECO:0000256" key="3">
    <source>
        <dbReference type="ARBA" id="ARBA00022723"/>
    </source>
</evidence>
<name>A0A1Y6K6H2_9CHLR</name>
<dbReference type="PANTHER" id="PTHR45745:SF1">
    <property type="entry name" value="PHOSPHOGLUCOMUTASE 2B-RELATED"/>
    <property type="match status" value="1"/>
</dbReference>
<dbReference type="RefSeq" id="WP_087863071.1">
    <property type="nucleotide sequence ID" value="NZ_LT859958.1"/>
</dbReference>
<evidence type="ECO:0000256" key="2">
    <source>
        <dbReference type="ARBA" id="ARBA00022553"/>
    </source>
</evidence>
<dbReference type="GO" id="GO:0008973">
    <property type="term" value="F:phosphopentomutase activity"/>
    <property type="evidence" value="ECO:0007669"/>
    <property type="project" value="TreeGrafter"/>
</dbReference>
<keyword evidence="10" id="KW-1185">Reference proteome</keyword>
<dbReference type="PANTHER" id="PTHR45745">
    <property type="entry name" value="PHOSPHOMANNOMUTASE 45A"/>
    <property type="match status" value="1"/>
</dbReference>
<dbReference type="Gene3D" id="3.40.120.10">
    <property type="entry name" value="Alpha-D-Glucose-1,6-Bisphosphate, subunit A, domain 3"/>
    <property type="match status" value="4"/>
</dbReference>
<dbReference type="GO" id="GO:0004614">
    <property type="term" value="F:phosphoglucomutase activity"/>
    <property type="evidence" value="ECO:0007669"/>
    <property type="project" value="UniProtKB-EC"/>
</dbReference>
<dbReference type="EC" id="5.4.2.2" evidence="9"/>
<evidence type="ECO:0000259" key="7">
    <source>
        <dbReference type="Pfam" id="PF02879"/>
    </source>
</evidence>
<dbReference type="GO" id="GO:0046872">
    <property type="term" value="F:metal ion binding"/>
    <property type="evidence" value="ECO:0007669"/>
    <property type="project" value="UniProtKB-KW"/>
</dbReference>
<dbReference type="InterPro" id="IPR005844">
    <property type="entry name" value="A-D-PHexomutase_a/b/a-I"/>
</dbReference>
<dbReference type="InterPro" id="IPR005846">
    <property type="entry name" value="A-D-PHexomutase_a/b/a-III"/>
</dbReference>
<dbReference type="GO" id="GO:0006166">
    <property type="term" value="P:purine ribonucleoside salvage"/>
    <property type="evidence" value="ECO:0007669"/>
    <property type="project" value="TreeGrafter"/>
</dbReference>
<gene>
    <name evidence="9" type="ORF">CFX1CAM_2200</name>
</gene>
<feature type="domain" description="Alpha-D-phosphohexomutase alpha/beta/alpha" evidence="8">
    <location>
        <begin position="604"/>
        <end position="651"/>
    </location>
</feature>
<evidence type="ECO:0000256" key="5">
    <source>
        <dbReference type="ARBA" id="ARBA00023235"/>
    </source>
</evidence>
<keyword evidence="2" id="KW-0597">Phosphoprotein</keyword>
<dbReference type="InterPro" id="IPR005845">
    <property type="entry name" value="A-D-PHexomutase_a/b/a-II"/>
</dbReference>
<proteinExistence type="inferred from homology"/>
<dbReference type="AlphaFoldDB" id="A0A1Y6K6H2"/>
<keyword evidence="5 9" id="KW-0413">Isomerase</keyword>
<organism evidence="9 10">
    <name type="scientific">Candidatus Brevifilum fermentans</name>
    <dbReference type="NCBI Taxonomy" id="1986204"/>
    <lineage>
        <taxon>Bacteria</taxon>
        <taxon>Bacillati</taxon>
        <taxon>Chloroflexota</taxon>
        <taxon>Anaerolineae</taxon>
        <taxon>Anaerolineales</taxon>
        <taxon>Anaerolineaceae</taxon>
        <taxon>Candidatus Brevifilum</taxon>
    </lineage>
</organism>
<dbReference type="SUPFAM" id="SSF55957">
    <property type="entry name" value="Phosphoglucomutase, C-terminal domain"/>
    <property type="match status" value="1"/>
</dbReference>
<feature type="domain" description="Alpha-D-phosphohexomutase alpha/beta/alpha" evidence="6">
    <location>
        <begin position="206"/>
        <end position="351"/>
    </location>
</feature>
<dbReference type="Pfam" id="PF02880">
    <property type="entry name" value="PGM_PMM_III"/>
    <property type="match status" value="1"/>
</dbReference>
<feature type="domain" description="Alpha-D-phosphohexomutase alpha/beta/alpha" evidence="7">
    <location>
        <begin position="409"/>
        <end position="487"/>
    </location>
</feature>
<dbReference type="Proteomes" id="UP000195514">
    <property type="component" value="Chromosome I"/>
</dbReference>
<dbReference type="Pfam" id="PF02878">
    <property type="entry name" value="PGM_PMM_I"/>
    <property type="match status" value="1"/>
</dbReference>
<dbReference type="GO" id="GO:0005975">
    <property type="term" value="P:carbohydrate metabolic process"/>
    <property type="evidence" value="ECO:0007669"/>
    <property type="project" value="InterPro"/>
</dbReference>
<evidence type="ECO:0000313" key="10">
    <source>
        <dbReference type="Proteomes" id="UP000195514"/>
    </source>
</evidence>
<sequence length="850" mass="95401">MDPLNVAFDQITVPQLGTVFNQLNRALITAESEADWHASVTAMDQFLDILAQRVIFDPELIAQMPIHASRAFSILLTLAATGTQYRLEQYLPQDAAGRERRALIDTVYLPLTGQLRKKAINLAVEFLAAPVFDSLRDDIDHEILPLLHSMDFEQDRDRWMPFRVIQIGNIYERLFMFRLRTQEPHLIANTHGPGLLRMIYDRKYLRFGTSGVRGRWGADFTERRAKQVVQAICDFLNDVDVPNFVGRENLAGRKIVIGYDTRRNADRVAEWTAQVCLANGFQVEFANRDTPTPALAFYLTEALPPDEVAGLIICTASHNPPEWQGIKFNPRLGYPAPTNLTDFIAFRINELQLEDVNARVINTEEGRQEGRLRGFDPLDDYVAWIKNNGNGNARIPIDFDRIRKFFSDKMVVIDEFHGSGRGYLTRLLGEAGVRYTVLHAQRDPDLTGLDYANPEEPFINPLKEKVRETGAHLGLGMDTDADRFGVVSLGGVYFRPNQILTMLVRYLGVERGFTGRVIATQTGSPLIEVLAGMIPGNEENKPAEGALPGYVNHPFYKTVIGSPKDRILKNAFLVPVGIKYIEEIRRVDRSYRGLNPLPADWRDRILIGGEESSGLTSRGHITDKDGPWANLLIMDMLAYFGTRPENPLTTIAEIWEDTVRMPGLWETFGCSPDDPTSHTGRADVDAPLEAKEAFIDHYLNLGAGAEIAGMGIAFLGGIRYEVAEMQLKDAEGDERYQLRVRASGTEPINRVYVESKDPLQGKVIIDAALDQLETLTIQEICAAYSQWRLVDMLSQTRFTEKTCQAVQATIAARGWPVAELKVKLLTLMGALEARNRKIAAVWLEELTTNG</sequence>
<dbReference type="InterPro" id="IPR036900">
    <property type="entry name" value="A-D-PHexomutase_C_sf"/>
</dbReference>
<keyword evidence="3" id="KW-0479">Metal-binding</keyword>
<comment type="similarity">
    <text evidence="1">Belongs to the phosphohexose mutase family.</text>
</comment>
<evidence type="ECO:0000259" key="8">
    <source>
        <dbReference type="Pfam" id="PF02880"/>
    </source>
</evidence>
<dbReference type="OrthoDB" id="9806956at2"/>
<dbReference type="InterPro" id="IPR016055">
    <property type="entry name" value="A-D-PHexomutase_a/b/a-I/II/III"/>
</dbReference>
<evidence type="ECO:0000259" key="6">
    <source>
        <dbReference type="Pfam" id="PF02878"/>
    </source>
</evidence>
<keyword evidence="4" id="KW-0460">Magnesium</keyword>
<dbReference type="EMBL" id="LT859958">
    <property type="protein sequence ID" value="SMX55265.1"/>
    <property type="molecule type" value="Genomic_DNA"/>
</dbReference>
<accession>A0A1Y6K6H2</accession>
<dbReference type="Pfam" id="PF02879">
    <property type="entry name" value="PGM_PMM_II"/>
    <property type="match status" value="1"/>
</dbReference>
<reference evidence="10" key="1">
    <citation type="submission" date="2017-05" db="EMBL/GenBank/DDBJ databases">
        <authorList>
            <person name="Kirkegaard R."/>
            <person name="Mcilroy J S."/>
        </authorList>
    </citation>
    <scope>NUCLEOTIDE SEQUENCE [LARGE SCALE GENOMIC DNA]</scope>
</reference>
<dbReference type="KEGG" id="abat:CFX1CAM_2200"/>
<protein>
    <submittedName>
        <fullName evidence="9">Putative Phosphoglucomutase (Alpha-D-glucose-1,6-bisphosphate-dependent)</fullName>
        <ecNumber evidence="9">5.4.2.2</ecNumber>
    </submittedName>
</protein>
<dbReference type="SUPFAM" id="SSF53738">
    <property type="entry name" value="Phosphoglucomutase, first 3 domains"/>
    <property type="match status" value="3"/>
</dbReference>
<evidence type="ECO:0000256" key="4">
    <source>
        <dbReference type="ARBA" id="ARBA00022842"/>
    </source>
</evidence>